<dbReference type="Proteomes" id="UP001214638">
    <property type="component" value="Unassembled WGS sequence"/>
</dbReference>
<keyword evidence="4 6" id="KW-1133">Transmembrane helix</keyword>
<keyword evidence="9" id="KW-1185">Reference proteome</keyword>
<comment type="subcellular location">
    <subcellularLocation>
        <location evidence="1">Membrane</location>
        <topology evidence="1">Multi-pass membrane protein</topology>
    </subcellularLocation>
</comment>
<dbReference type="Gene3D" id="2.30.30.60">
    <property type="match status" value="1"/>
</dbReference>
<dbReference type="AlphaFoldDB" id="A0AAD9UQJ0"/>
<sequence>MTDDESVKTEIDDKIIANETVYTPDVYDEDEDEAESLSRCNFLLVGYRTLFPDNQPIIWIGIHLLIILAYLISTETENWNAVPFFYILGINLIIYVGIMVSRFIMVNCVLVTAFAKHPRAFALLNMLDPCAFYVAWACGISFLWQILIQRSPDNSQDLIINSFFGPWDSIATFRIEDLNWIACSVYVYVILSLRCLMLSVVSFIFELNLLKSSNKELKRYLKIYANMRRFNMDWLHCVLSNPQLLDSIHNSSVAHPQFTHRIFTFIDMKYRRVYSIPKNTSLRLLAKGKWDRHRSNDPKANEFPKELLDNIIEESSTSGFSNWLLIYYVTKTPPTISLLHQDISLADTERLDEVIEQLFWQIYMTTAATLEQKYESPKLPEERKNNAKQVTFSIPNLFENSSVTIPSTIPSTSKAVVVSLANASKVSKHISREVAMSTLCKLRSDIAHNFGRASDGFSFSAPIADFHFGQDPHTSDIYLDRERISSFVRDDRLDDVMSWLDLSGHDRINLHMFQQAIRNIFNSRKKFKHNIKGQENIFSVLQRLLAVGSWLLALVFLALAAGMTAEAIVVSGAALLSAFTVALSYLYTNFIMSVIFVAFSNPYNVGDRVRVNGGEPLIVKRIHTYTTEFATIVGKIMIYQNASLSTMHITNESRSTSATLEIPFSVDFETTPEHIAKLEQQLAETVNARPNDFVKDSVWLAIYAVNPGHCFKLAIWVACVENWSNWQRIFQLKTELLELLIRLCKINSITYKLPMQPVCFTEALQDSGSGLPH</sequence>
<accession>A0AAD9UQJ0</accession>
<proteinExistence type="inferred from homology"/>
<dbReference type="InterPro" id="IPR023408">
    <property type="entry name" value="MscS_beta-dom_sf"/>
</dbReference>
<dbReference type="GO" id="GO:0008381">
    <property type="term" value="F:mechanosensitive monoatomic ion channel activity"/>
    <property type="evidence" value="ECO:0007669"/>
    <property type="project" value="TreeGrafter"/>
</dbReference>
<dbReference type="InterPro" id="IPR016688">
    <property type="entry name" value="MscS-like_plants/fungi"/>
</dbReference>
<evidence type="ECO:0000259" key="7">
    <source>
        <dbReference type="Pfam" id="PF00924"/>
    </source>
</evidence>
<name>A0AAD9UQJ0_9APIC</name>
<feature type="transmembrane region" description="Helical" evidence="6">
    <location>
        <begin position="56"/>
        <end position="72"/>
    </location>
</feature>
<feature type="transmembrane region" description="Helical" evidence="6">
    <location>
        <begin position="84"/>
        <end position="110"/>
    </location>
</feature>
<gene>
    <name evidence="8" type="ORF">BdWA1_001212</name>
</gene>
<evidence type="ECO:0000256" key="3">
    <source>
        <dbReference type="ARBA" id="ARBA00022692"/>
    </source>
</evidence>
<evidence type="ECO:0000256" key="1">
    <source>
        <dbReference type="ARBA" id="ARBA00004141"/>
    </source>
</evidence>
<keyword evidence="5 6" id="KW-0472">Membrane</keyword>
<keyword evidence="3 6" id="KW-0812">Transmembrane</keyword>
<evidence type="ECO:0000256" key="2">
    <source>
        <dbReference type="ARBA" id="ARBA00008017"/>
    </source>
</evidence>
<dbReference type="PANTHER" id="PTHR31618:SF1">
    <property type="entry name" value="EF-HAND DOMAIN-CONTAINING PROTEIN"/>
    <property type="match status" value="1"/>
</dbReference>
<reference evidence="8" key="1">
    <citation type="journal article" date="2023" name="Nat. Microbiol.">
        <title>Babesia duncani multi-omics identifies virulence factors and drug targets.</title>
        <authorList>
            <person name="Singh P."/>
            <person name="Lonardi S."/>
            <person name="Liang Q."/>
            <person name="Vydyam P."/>
            <person name="Khabirova E."/>
            <person name="Fang T."/>
            <person name="Gihaz S."/>
            <person name="Thekkiniath J."/>
            <person name="Munshi M."/>
            <person name="Abel S."/>
            <person name="Ciampossin L."/>
            <person name="Batugedara G."/>
            <person name="Gupta M."/>
            <person name="Lu X.M."/>
            <person name="Lenz T."/>
            <person name="Chakravarty S."/>
            <person name="Cornillot E."/>
            <person name="Hu Y."/>
            <person name="Ma W."/>
            <person name="Gonzalez L.M."/>
            <person name="Sanchez S."/>
            <person name="Estrada K."/>
            <person name="Sanchez-Flores A."/>
            <person name="Montero E."/>
            <person name="Harb O.S."/>
            <person name="Le Roch K.G."/>
            <person name="Mamoun C.B."/>
        </authorList>
    </citation>
    <scope>NUCLEOTIDE SEQUENCE</scope>
    <source>
        <strain evidence="8">WA1</strain>
    </source>
</reference>
<dbReference type="Pfam" id="PF00924">
    <property type="entry name" value="MS_channel_2nd"/>
    <property type="match status" value="1"/>
</dbReference>
<dbReference type="GO" id="GO:0005886">
    <property type="term" value="C:plasma membrane"/>
    <property type="evidence" value="ECO:0007669"/>
    <property type="project" value="TreeGrafter"/>
</dbReference>
<feature type="transmembrane region" description="Helical" evidence="6">
    <location>
        <begin position="540"/>
        <end position="561"/>
    </location>
</feature>
<evidence type="ECO:0000313" key="9">
    <source>
        <dbReference type="Proteomes" id="UP001214638"/>
    </source>
</evidence>
<dbReference type="EMBL" id="JALLKP010000001">
    <property type="protein sequence ID" value="KAK2198203.1"/>
    <property type="molecule type" value="Genomic_DNA"/>
</dbReference>
<dbReference type="GeneID" id="94335510"/>
<evidence type="ECO:0000256" key="4">
    <source>
        <dbReference type="ARBA" id="ARBA00022989"/>
    </source>
</evidence>
<dbReference type="GO" id="GO:0006820">
    <property type="term" value="P:monoatomic anion transport"/>
    <property type="evidence" value="ECO:0007669"/>
    <property type="project" value="TreeGrafter"/>
</dbReference>
<dbReference type="InterPro" id="IPR006685">
    <property type="entry name" value="MscS_channel_2nd"/>
</dbReference>
<dbReference type="RefSeq" id="XP_067805045.1">
    <property type="nucleotide sequence ID" value="XM_067946254.1"/>
</dbReference>
<organism evidence="8 9">
    <name type="scientific">Babesia duncani</name>
    <dbReference type="NCBI Taxonomy" id="323732"/>
    <lineage>
        <taxon>Eukaryota</taxon>
        <taxon>Sar</taxon>
        <taxon>Alveolata</taxon>
        <taxon>Apicomplexa</taxon>
        <taxon>Aconoidasida</taxon>
        <taxon>Piroplasmida</taxon>
        <taxon>Babesiidae</taxon>
        <taxon>Babesia</taxon>
    </lineage>
</organism>
<protein>
    <submittedName>
        <fullName evidence="8">Bifunctional Mechanosensitive ion channel MscS/Mechanosensitive ion channel MscS-like</fullName>
    </submittedName>
</protein>
<feature type="transmembrane region" description="Helical" evidence="6">
    <location>
        <begin position="130"/>
        <end position="148"/>
    </location>
</feature>
<comment type="caution">
    <text evidence="8">The sequence shown here is derived from an EMBL/GenBank/DDBJ whole genome shotgun (WGS) entry which is preliminary data.</text>
</comment>
<feature type="transmembrane region" description="Helical" evidence="6">
    <location>
        <begin position="185"/>
        <end position="210"/>
    </location>
</feature>
<dbReference type="PANTHER" id="PTHR31618">
    <property type="entry name" value="MECHANOSENSITIVE ION CHANNEL PROTEIN 5"/>
    <property type="match status" value="1"/>
</dbReference>
<feature type="domain" description="Mechanosensitive ion channel MscS" evidence="7">
    <location>
        <begin position="591"/>
        <end position="654"/>
    </location>
</feature>
<dbReference type="InterPro" id="IPR010920">
    <property type="entry name" value="LSM_dom_sf"/>
</dbReference>
<evidence type="ECO:0000313" key="8">
    <source>
        <dbReference type="EMBL" id="KAK2198203.1"/>
    </source>
</evidence>
<dbReference type="KEGG" id="bdw:94335510"/>
<evidence type="ECO:0000256" key="6">
    <source>
        <dbReference type="SAM" id="Phobius"/>
    </source>
</evidence>
<dbReference type="SUPFAM" id="SSF50182">
    <property type="entry name" value="Sm-like ribonucleoproteins"/>
    <property type="match status" value="1"/>
</dbReference>
<evidence type="ECO:0000256" key="5">
    <source>
        <dbReference type="ARBA" id="ARBA00023136"/>
    </source>
</evidence>
<comment type="similarity">
    <text evidence="2">Belongs to the MscS (TC 1.A.23) family.</text>
</comment>